<comment type="caution">
    <text evidence="2">The sequence shown here is derived from an EMBL/GenBank/DDBJ whole genome shotgun (WGS) entry which is preliminary data.</text>
</comment>
<organism evidence="2 3">
    <name type="scientific">Operophtera brumata</name>
    <name type="common">Winter moth</name>
    <name type="synonym">Phalaena brumata</name>
    <dbReference type="NCBI Taxonomy" id="104452"/>
    <lineage>
        <taxon>Eukaryota</taxon>
        <taxon>Metazoa</taxon>
        <taxon>Ecdysozoa</taxon>
        <taxon>Arthropoda</taxon>
        <taxon>Hexapoda</taxon>
        <taxon>Insecta</taxon>
        <taxon>Pterygota</taxon>
        <taxon>Neoptera</taxon>
        <taxon>Endopterygota</taxon>
        <taxon>Lepidoptera</taxon>
        <taxon>Glossata</taxon>
        <taxon>Ditrysia</taxon>
        <taxon>Geometroidea</taxon>
        <taxon>Geometridae</taxon>
        <taxon>Larentiinae</taxon>
        <taxon>Operophtera</taxon>
    </lineage>
</organism>
<keyword evidence="2" id="KW-0067">ATP-binding</keyword>
<evidence type="ECO:0000256" key="1">
    <source>
        <dbReference type="SAM" id="SignalP"/>
    </source>
</evidence>
<evidence type="ECO:0000313" key="2">
    <source>
        <dbReference type="EMBL" id="KOB78448.1"/>
    </source>
</evidence>
<keyword evidence="3" id="KW-1185">Reference proteome</keyword>
<proteinExistence type="predicted"/>
<protein>
    <submittedName>
        <fullName evidence="2">ABC transporter, ATP-binding protein</fullName>
    </submittedName>
</protein>
<feature type="signal peptide" evidence="1">
    <location>
        <begin position="1"/>
        <end position="20"/>
    </location>
</feature>
<dbReference type="Proteomes" id="UP000037510">
    <property type="component" value="Unassembled WGS sequence"/>
</dbReference>
<keyword evidence="2" id="KW-0547">Nucleotide-binding</keyword>
<keyword evidence="1" id="KW-0732">Signal</keyword>
<dbReference type="AlphaFoldDB" id="A0A0L7LSJ7"/>
<sequence>MLGFMVLAHVILSLAANAIAYHQNIPLQSAASNAQIRFALENKYDNTGPGAEKQQIAYNIYKTLDDALIAYLDDPDTELSPSDRSKAINRLTQMTTNGDQNQGNHEVQRYYPKTVEEYTGYEQPKPKPQFVNNIPATQYEITHTNGLYRDRDDAARYKLRRVQLVRGNPLSLAHYSRDSALQNDHEAFYAHPKYSFSYGRAVSIQKLLFSVWNL</sequence>
<gene>
    <name evidence="2" type="ORF">OBRU01_02382</name>
</gene>
<reference evidence="2 3" key="1">
    <citation type="journal article" date="2015" name="Genome Biol. Evol.">
        <title>The genome of winter moth (Operophtera brumata) provides a genomic perspective on sexual dimorphism and phenology.</title>
        <authorList>
            <person name="Derks M.F."/>
            <person name="Smit S."/>
            <person name="Salis L."/>
            <person name="Schijlen E."/>
            <person name="Bossers A."/>
            <person name="Mateman C."/>
            <person name="Pijl A.S."/>
            <person name="de Ridder D."/>
            <person name="Groenen M.A."/>
            <person name="Visser M.E."/>
            <person name="Megens H.J."/>
        </authorList>
    </citation>
    <scope>NUCLEOTIDE SEQUENCE [LARGE SCALE GENOMIC DNA]</scope>
    <source>
        <strain evidence="2">WM2013NL</strain>
        <tissue evidence="2">Head and thorax</tissue>
    </source>
</reference>
<dbReference type="GO" id="GO:0005524">
    <property type="term" value="F:ATP binding"/>
    <property type="evidence" value="ECO:0007669"/>
    <property type="project" value="UniProtKB-KW"/>
</dbReference>
<feature type="chain" id="PRO_5005573692" evidence="1">
    <location>
        <begin position="21"/>
        <end position="214"/>
    </location>
</feature>
<dbReference type="EMBL" id="JTDY01000173">
    <property type="protein sequence ID" value="KOB78448.1"/>
    <property type="molecule type" value="Genomic_DNA"/>
</dbReference>
<evidence type="ECO:0000313" key="3">
    <source>
        <dbReference type="Proteomes" id="UP000037510"/>
    </source>
</evidence>
<name>A0A0L7LSJ7_OPEBR</name>
<accession>A0A0L7LSJ7</accession>